<evidence type="ECO:0000256" key="2">
    <source>
        <dbReference type="ARBA" id="ARBA00004214"/>
    </source>
</evidence>
<feature type="non-terminal residue" evidence="10">
    <location>
        <position position="1"/>
    </location>
</feature>
<evidence type="ECO:0000256" key="8">
    <source>
        <dbReference type="ARBA" id="ARBA00038407"/>
    </source>
</evidence>
<name>A0ABS2Z690_POLSE</name>
<feature type="non-terminal residue" evidence="10">
    <location>
        <position position="113"/>
    </location>
</feature>
<accession>A0ABS2Z690</accession>
<comment type="similarity">
    <text evidence="8">Belongs to the CCDC69 family.</text>
</comment>
<dbReference type="PANTHER" id="PTHR24200:SF6">
    <property type="entry name" value="COILED-COIL DOMAIN-CONTAINING PROTEIN 69"/>
    <property type="match status" value="1"/>
</dbReference>
<dbReference type="Proteomes" id="UP001166052">
    <property type="component" value="Unassembled WGS sequence"/>
</dbReference>
<evidence type="ECO:0000256" key="7">
    <source>
        <dbReference type="ARBA" id="ARBA00023288"/>
    </source>
</evidence>
<keyword evidence="3" id="KW-0963">Cytoplasm</keyword>
<sequence>MVFVTEMKNERIQELNSKLIHMDNLAERNLELEDKLNHLCQQNEDLTNRLERQHNLLKKLTQEHHLLQQTLEKESLSKQKLHCEKEELLYRLINGDATANCHLSSKKCSPLLA</sequence>
<evidence type="ECO:0000256" key="1">
    <source>
        <dbReference type="ARBA" id="ARBA00004186"/>
    </source>
</evidence>
<keyword evidence="5 9" id="KW-0175">Coiled coil</keyword>
<keyword evidence="7" id="KW-0449">Lipoprotein</keyword>
<gene>
    <name evidence="10" type="primary">Ccdc69</name>
    <name evidence="10" type="ORF">GTO92_0004425</name>
</gene>
<keyword evidence="6" id="KW-0206">Cytoskeleton</keyword>
<keyword evidence="11" id="KW-1185">Reference proteome</keyword>
<evidence type="ECO:0000256" key="5">
    <source>
        <dbReference type="ARBA" id="ARBA00023054"/>
    </source>
</evidence>
<evidence type="ECO:0000313" key="10">
    <source>
        <dbReference type="EMBL" id="MBN3293706.1"/>
    </source>
</evidence>
<evidence type="ECO:0000256" key="4">
    <source>
        <dbReference type="ARBA" id="ARBA00022707"/>
    </source>
</evidence>
<comment type="caution">
    <text evidence="10">The sequence shown here is derived from an EMBL/GenBank/DDBJ whole genome shotgun (WGS) entry which is preliminary data.</text>
</comment>
<evidence type="ECO:0000256" key="9">
    <source>
        <dbReference type="SAM" id="Coils"/>
    </source>
</evidence>
<organism evidence="10 11">
    <name type="scientific">Polypterus senegalus</name>
    <name type="common">Senegal bichir</name>
    <dbReference type="NCBI Taxonomy" id="55291"/>
    <lineage>
        <taxon>Eukaryota</taxon>
        <taxon>Metazoa</taxon>
        <taxon>Chordata</taxon>
        <taxon>Craniata</taxon>
        <taxon>Vertebrata</taxon>
        <taxon>Euteleostomi</taxon>
        <taxon>Actinopterygii</taxon>
        <taxon>Polypteriformes</taxon>
        <taxon>Polypteridae</taxon>
        <taxon>Polypterus</taxon>
    </lineage>
</organism>
<evidence type="ECO:0000313" key="11">
    <source>
        <dbReference type="Proteomes" id="UP001166052"/>
    </source>
</evidence>
<dbReference type="EMBL" id="JAAWVN010022766">
    <property type="protein sequence ID" value="MBN3293706.1"/>
    <property type="molecule type" value="Genomic_DNA"/>
</dbReference>
<evidence type="ECO:0000256" key="3">
    <source>
        <dbReference type="ARBA" id="ARBA00022490"/>
    </source>
</evidence>
<evidence type="ECO:0000256" key="6">
    <source>
        <dbReference type="ARBA" id="ARBA00023212"/>
    </source>
</evidence>
<keyword evidence="4" id="KW-0519">Myristate</keyword>
<dbReference type="InterPro" id="IPR051293">
    <property type="entry name" value="MTUS1/CCDC69"/>
</dbReference>
<proteinExistence type="inferred from homology"/>
<protein>
    <submittedName>
        <fullName evidence="10">CCD69 protein</fullName>
    </submittedName>
</protein>
<reference evidence="10" key="1">
    <citation type="journal article" date="2021" name="Cell">
        <title>Tracing the genetic footprints of vertebrate landing in non-teleost ray-finned fishes.</title>
        <authorList>
            <person name="Bi X."/>
            <person name="Wang K."/>
            <person name="Yang L."/>
            <person name="Pan H."/>
            <person name="Jiang H."/>
            <person name="Wei Q."/>
            <person name="Fang M."/>
            <person name="Yu H."/>
            <person name="Zhu C."/>
            <person name="Cai Y."/>
            <person name="He Y."/>
            <person name="Gan X."/>
            <person name="Zeng H."/>
            <person name="Yu D."/>
            <person name="Zhu Y."/>
            <person name="Jiang H."/>
            <person name="Qiu Q."/>
            <person name="Yang H."/>
            <person name="Zhang Y.E."/>
            <person name="Wang W."/>
            <person name="Zhu M."/>
            <person name="He S."/>
            <person name="Zhang G."/>
        </authorList>
    </citation>
    <scope>NUCLEOTIDE SEQUENCE</scope>
    <source>
        <strain evidence="10">Bchr_001</strain>
    </source>
</reference>
<comment type="subcellular location">
    <subcellularLocation>
        <location evidence="1">Cytoplasm</location>
        <location evidence="1">Cytoskeleton</location>
        <location evidence="1">Spindle</location>
    </subcellularLocation>
    <subcellularLocation>
        <location evidence="2">Midbody</location>
    </subcellularLocation>
</comment>
<feature type="coiled-coil region" evidence="9">
    <location>
        <begin position="22"/>
        <end position="70"/>
    </location>
</feature>
<dbReference type="PANTHER" id="PTHR24200">
    <property type="entry name" value="TOUCAN, ISOFORM A"/>
    <property type="match status" value="1"/>
</dbReference>